<evidence type="ECO:0000313" key="2">
    <source>
        <dbReference type="RefSeq" id="XP_033460985.1"/>
    </source>
</evidence>
<sequence>MMHDGYLLAAAAVNIPHEQCAPSTTSRKFLCFQPAVARTTVLDGYLLLLAACCSLPAATRNTPHERCRVRTAEEFLFLFYIYSANDTCMFCFSLDMCKWWVGRDVTTTCLYVSPACLPRHKVLLSSPYLSCVHPYVSIFRKTHDGVFLWKSAAWVLLRWNCMHGCMFTPCGTSRRVIIMVIIKGSAYCAFSDILLFGGPGGTLYAS</sequence>
<name>A0A6J3M8M1_9PEZI</name>
<reference evidence="2" key="2">
    <citation type="submission" date="2020-04" db="EMBL/GenBank/DDBJ databases">
        <authorList>
            <consortium name="NCBI Genome Project"/>
        </authorList>
    </citation>
    <scope>NUCLEOTIDE SEQUENCE</scope>
    <source>
        <strain evidence="2">CBS 342.82</strain>
    </source>
</reference>
<organism evidence="2">
    <name type="scientific">Dissoconium aciculare CBS 342.82</name>
    <dbReference type="NCBI Taxonomy" id="1314786"/>
    <lineage>
        <taxon>Eukaryota</taxon>
        <taxon>Fungi</taxon>
        <taxon>Dikarya</taxon>
        <taxon>Ascomycota</taxon>
        <taxon>Pezizomycotina</taxon>
        <taxon>Dothideomycetes</taxon>
        <taxon>Dothideomycetidae</taxon>
        <taxon>Mycosphaerellales</taxon>
        <taxon>Dissoconiaceae</taxon>
        <taxon>Dissoconium</taxon>
    </lineage>
</organism>
<reference evidence="2" key="1">
    <citation type="submission" date="2020-01" db="EMBL/GenBank/DDBJ databases">
        <authorList>
            <consortium name="DOE Joint Genome Institute"/>
            <person name="Haridas S."/>
            <person name="Albert R."/>
            <person name="Binder M."/>
            <person name="Bloem J."/>
            <person name="Labutti K."/>
            <person name="Salamov A."/>
            <person name="Andreopoulos B."/>
            <person name="Baker S.E."/>
            <person name="Barry K."/>
            <person name="Bills G."/>
            <person name="Bluhm B.H."/>
            <person name="Cannon C."/>
            <person name="Castanera R."/>
            <person name="Culley D.E."/>
            <person name="Daum C."/>
            <person name="Ezra D."/>
            <person name="Gonzalez J.B."/>
            <person name="Henrissat B."/>
            <person name="Kuo A."/>
            <person name="Liang C."/>
            <person name="Lipzen A."/>
            <person name="Lutzoni F."/>
            <person name="Magnuson J."/>
            <person name="Mondo S."/>
            <person name="Nolan M."/>
            <person name="Ohm R."/>
            <person name="Pangilinan J."/>
            <person name="Park H.-J."/>
            <person name="Ramirez L."/>
            <person name="Alfaro M."/>
            <person name="Sun H."/>
            <person name="Tritt A."/>
            <person name="Yoshinaga Y."/>
            <person name="Zwiers L.-H."/>
            <person name="Turgeon B.G."/>
            <person name="Goodwin S.B."/>
            <person name="Spatafora J.W."/>
            <person name="Crous P.W."/>
            <person name="Grigoriev I.V."/>
        </authorList>
    </citation>
    <scope>NUCLEOTIDE SEQUENCE</scope>
    <source>
        <strain evidence="2">CBS 342.82</strain>
    </source>
</reference>
<reference evidence="2" key="3">
    <citation type="submission" date="2025-08" db="UniProtKB">
        <authorList>
            <consortium name="RefSeq"/>
        </authorList>
    </citation>
    <scope>IDENTIFICATION</scope>
    <source>
        <strain evidence="2">CBS 342.82</strain>
    </source>
</reference>
<dbReference type="AlphaFoldDB" id="A0A6J3M8M1"/>
<gene>
    <name evidence="2" type="ORF">K489DRAFT_169848</name>
</gene>
<protein>
    <submittedName>
        <fullName evidence="2">Uncharacterized protein</fullName>
    </submittedName>
</protein>
<dbReference type="GeneID" id="54357160"/>
<evidence type="ECO:0000313" key="1">
    <source>
        <dbReference type="Proteomes" id="UP000504637"/>
    </source>
</evidence>
<accession>A0A6J3M8M1</accession>
<proteinExistence type="predicted"/>
<keyword evidence="1" id="KW-1185">Reference proteome</keyword>
<dbReference type="RefSeq" id="XP_033460985.1">
    <property type="nucleotide sequence ID" value="XM_033599361.1"/>
</dbReference>
<dbReference type="Proteomes" id="UP000504637">
    <property type="component" value="Unplaced"/>
</dbReference>